<dbReference type="NCBIfam" id="TIGR02021">
    <property type="entry name" value="BchM-ChlM"/>
    <property type="match status" value="1"/>
</dbReference>
<organism evidence="7 8">
    <name type="scientific">Dankookia rubra</name>
    <dbReference type="NCBI Taxonomy" id="1442381"/>
    <lineage>
        <taxon>Bacteria</taxon>
        <taxon>Pseudomonadati</taxon>
        <taxon>Pseudomonadota</taxon>
        <taxon>Alphaproteobacteria</taxon>
        <taxon>Acetobacterales</taxon>
        <taxon>Roseomonadaceae</taxon>
        <taxon>Dankookia</taxon>
    </lineage>
</organism>
<proteinExistence type="predicted"/>
<name>A0A4R5QBB1_9PROT</name>
<dbReference type="GO" id="GO:0015995">
    <property type="term" value="P:chlorophyll biosynthetic process"/>
    <property type="evidence" value="ECO:0007669"/>
    <property type="project" value="UniProtKB-UniRule"/>
</dbReference>
<dbReference type="SUPFAM" id="SSF53335">
    <property type="entry name" value="S-adenosyl-L-methionine-dependent methyltransferases"/>
    <property type="match status" value="1"/>
</dbReference>
<dbReference type="Gene3D" id="3.40.50.150">
    <property type="entry name" value="Vaccinia Virus protein VP39"/>
    <property type="match status" value="1"/>
</dbReference>
<dbReference type="PANTHER" id="PTHR43464:SF19">
    <property type="entry name" value="UBIQUINONE BIOSYNTHESIS O-METHYLTRANSFERASE, MITOCHONDRIAL"/>
    <property type="match status" value="1"/>
</dbReference>
<evidence type="ECO:0000313" key="8">
    <source>
        <dbReference type="Proteomes" id="UP000295096"/>
    </source>
</evidence>
<dbReference type="GO" id="GO:0032259">
    <property type="term" value="P:methylation"/>
    <property type="evidence" value="ECO:0007669"/>
    <property type="project" value="UniProtKB-KW"/>
</dbReference>
<dbReference type="InterPro" id="IPR007848">
    <property type="entry name" value="Small_mtfrase_dom"/>
</dbReference>
<evidence type="ECO:0000259" key="6">
    <source>
        <dbReference type="Pfam" id="PF07109"/>
    </source>
</evidence>
<dbReference type="PANTHER" id="PTHR43464">
    <property type="entry name" value="METHYLTRANSFERASE"/>
    <property type="match status" value="1"/>
</dbReference>
<dbReference type="Pfam" id="PF07109">
    <property type="entry name" value="Mg-por_mtran_C"/>
    <property type="match status" value="1"/>
</dbReference>
<evidence type="ECO:0000256" key="4">
    <source>
        <dbReference type="NCBIfam" id="TIGR02021"/>
    </source>
</evidence>
<dbReference type="EMBL" id="SMSJ01000051">
    <property type="protein sequence ID" value="TDH59859.1"/>
    <property type="molecule type" value="Genomic_DNA"/>
</dbReference>
<keyword evidence="8" id="KW-1185">Reference proteome</keyword>
<keyword evidence="3" id="KW-0949">S-adenosyl-L-methionine</keyword>
<dbReference type="CDD" id="cd02440">
    <property type="entry name" value="AdoMet_MTases"/>
    <property type="match status" value="1"/>
</dbReference>
<dbReference type="InterPro" id="IPR010940">
    <property type="entry name" value="Mg_prot_MeTrfase_C"/>
</dbReference>
<evidence type="ECO:0000259" key="5">
    <source>
        <dbReference type="Pfam" id="PF05175"/>
    </source>
</evidence>
<dbReference type="Proteomes" id="UP000295096">
    <property type="component" value="Unassembled WGS sequence"/>
</dbReference>
<evidence type="ECO:0000313" key="7">
    <source>
        <dbReference type="EMBL" id="TDH59859.1"/>
    </source>
</evidence>
<reference evidence="7 8" key="1">
    <citation type="journal article" date="2016" name="J. Microbiol.">
        <title>Dankookia rubra gen. nov., sp. nov., an alphaproteobacterium isolated from sediment of a shallow stream.</title>
        <authorList>
            <person name="Kim W.H."/>
            <person name="Kim D.H."/>
            <person name="Kang K."/>
            <person name="Ahn T.Y."/>
        </authorList>
    </citation>
    <scope>NUCLEOTIDE SEQUENCE [LARGE SCALE GENOMIC DNA]</scope>
    <source>
        <strain evidence="7 8">JCM30602</strain>
    </source>
</reference>
<sequence length="233" mass="25577">MPTATYADRRQQLETYFDRTAVEAWKRLTSDAPVSGIRATVRAGRDTMRAILLDWLPADLAGRRILDAGCGTGALAIEAARRGAHVVAVDLSPQLVALAQDRIGHDHGEGRIDFRVGDMFDSAWGHFDHVVGMDSLIHYKLADVVRALAGMAARTGDSMLFTFAPSSAFLQAFLAVGRLVPRGDRSPAIVPVAEHRLRRRIEADPAFQGWRTARTQRVARGFYTSQALEVLRG</sequence>
<feature type="domain" description="Methyltransferase small" evidence="5">
    <location>
        <begin position="46"/>
        <end position="131"/>
    </location>
</feature>
<dbReference type="RefSeq" id="WP_133291336.1">
    <property type="nucleotide sequence ID" value="NZ_SMSJ01000051.1"/>
</dbReference>
<evidence type="ECO:0000256" key="3">
    <source>
        <dbReference type="ARBA" id="ARBA00022691"/>
    </source>
</evidence>
<accession>A0A4R5QBB1</accession>
<evidence type="ECO:0000256" key="1">
    <source>
        <dbReference type="ARBA" id="ARBA00022603"/>
    </source>
</evidence>
<dbReference type="PROSITE" id="PS51556">
    <property type="entry name" value="SAM_MT_MG_PIX"/>
    <property type="match status" value="1"/>
</dbReference>
<protein>
    <recommendedName>
        <fullName evidence="4">Magnesium protoporphyrin IX methyltransferase</fullName>
        <ecNumber evidence="4">2.1.1.11</ecNumber>
    </recommendedName>
</protein>
<evidence type="ECO:0000256" key="2">
    <source>
        <dbReference type="ARBA" id="ARBA00022679"/>
    </source>
</evidence>
<comment type="caution">
    <text evidence="7">The sequence shown here is derived from an EMBL/GenBank/DDBJ whole genome shotgun (WGS) entry which is preliminary data.</text>
</comment>
<dbReference type="AlphaFoldDB" id="A0A4R5QBB1"/>
<keyword evidence="2 7" id="KW-0808">Transferase</keyword>
<keyword evidence="1 7" id="KW-0489">Methyltransferase</keyword>
<dbReference type="OrthoDB" id="9765084at2"/>
<dbReference type="GO" id="GO:0046406">
    <property type="term" value="F:magnesium protoporphyrin IX methyltransferase activity"/>
    <property type="evidence" value="ECO:0007669"/>
    <property type="project" value="UniProtKB-UniRule"/>
</dbReference>
<feature type="domain" description="Magnesium-protoporphyrin IX methyltransferase C-terminal" evidence="6">
    <location>
        <begin position="133"/>
        <end position="232"/>
    </location>
</feature>
<dbReference type="InterPro" id="IPR010251">
    <property type="entry name" value="Mg_prot_MeTrfase"/>
</dbReference>
<gene>
    <name evidence="7" type="ORF">E2C06_25105</name>
</gene>
<dbReference type="InterPro" id="IPR029063">
    <property type="entry name" value="SAM-dependent_MTases_sf"/>
</dbReference>
<dbReference type="Pfam" id="PF05175">
    <property type="entry name" value="MTS"/>
    <property type="match status" value="1"/>
</dbReference>
<dbReference type="EC" id="2.1.1.11" evidence="4"/>